<reference evidence="2" key="2">
    <citation type="submission" date="2015-01" db="EMBL/GenBank/DDBJ databases">
        <title>Evolutionary Origins and Diversification of the Mycorrhizal Mutualists.</title>
        <authorList>
            <consortium name="DOE Joint Genome Institute"/>
            <consortium name="Mycorrhizal Genomics Consortium"/>
            <person name="Kohler A."/>
            <person name="Kuo A."/>
            <person name="Nagy L.G."/>
            <person name="Floudas D."/>
            <person name="Copeland A."/>
            <person name="Barry K.W."/>
            <person name="Cichocki N."/>
            <person name="Veneault-Fourrey C."/>
            <person name="LaButti K."/>
            <person name="Lindquist E.A."/>
            <person name="Lipzen A."/>
            <person name="Lundell T."/>
            <person name="Morin E."/>
            <person name="Murat C."/>
            <person name="Riley R."/>
            <person name="Ohm R."/>
            <person name="Sun H."/>
            <person name="Tunlid A."/>
            <person name="Henrissat B."/>
            <person name="Grigoriev I.V."/>
            <person name="Hibbett D.S."/>
            <person name="Martin F."/>
        </authorList>
    </citation>
    <scope>NUCLEOTIDE SEQUENCE [LARGE SCALE GENOMIC DNA]</scope>
    <source>
        <strain evidence="2">Zn</strain>
    </source>
</reference>
<gene>
    <name evidence="1" type="ORF">OIDMADRAFT_20007</name>
</gene>
<dbReference type="Proteomes" id="UP000054321">
    <property type="component" value="Unassembled WGS sequence"/>
</dbReference>
<reference evidence="1 2" key="1">
    <citation type="submission" date="2014-04" db="EMBL/GenBank/DDBJ databases">
        <authorList>
            <consortium name="DOE Joint Genome Institute"/>
            <person name="Kuo A."/>
            <person name="Martino E."/>
            <person name="Perotto S."/>
            <person name="Kohler A."/>
            <person name="Nagy L.G."/>
            <person name="Floudas D."/>
            <person name="Copeland A."/>
            <person name="Barry K.W."/>
            <person name="Cichocki N."/>
            <person name="Veneault-Fourrey C."/>
            <person name="LaButti K."/>
            <person name="Lindquist E.A."/>
            <person name="Lipzen A."/>
            <person name="Lundell T."/>
            <person name="Morin E."/>
            <person name="Murat C."/>
            <person name="Sun H."/>
            <person name="Tunlid A."/>
            <person name="Henrissat B."/>
            <person name="Grigoriev I.V."/>
            <person name="Hibbett D.S."/>
            <person name="Martin F."/>
            <person name="Nordberg H.P."/>
            <person name="Cantor M.N."/>
            <person name="Hua S.X."/>
        </authorList>
    </citation>
    <scope>NUCLEOTIDE SEQUENCE [LARGE SCALE GENOMIC DNA]</scope>
    <source>
        <strain evidence="1 2">Zn</strain>
    </source>
</reference>
<organism evidence="1 2">
    <name type="scientific">Oidiodendron maius (strain Zn)</name>
    <dbReference type="NCBI Taxonomy" id="913774"/>
    <lineage>
        <taxon>Eukaryota</taxon>
        <taxon>Fungi</taxon>
        <taxon>Dikarya</taxon>
        <taxon>Ascomycota</taxon>
        <taxon>Pezizomycotina</taxon>
        <taxon>Leotiomycetes</taxon>
        <taxon>Leotiomycetes incertae sedis</taxon>
        <taxon>Myxotrichaceae</taxon>
        <taxon>Oidiodendron</taxon>
    </lineage>
</organism>
<protein>
    <recommendedName>
        <fullName evidence="3">Transcriptional regulator</fullName>
    </recommendedName>
</protein>
<dbReference type="FunCoup" id="A0A0C3H7P2">
    <property type="interactions" value="21"/>
</dbReference>
<accession>A0A0C3H7P2</accession>
<dbReference type="Gene3D" id="2.30.110.10">
    <property type="entry name" value="Electron Transport, Fmn-binding Protein, Chain A"/>
    <property type="match status" value="1"/>
</dbReference>
<evidence type="ECO:0000313" key="2">
    <source>
        <dbReference type="Proteomes" id="UP000054321"/>
    </source>
</evidence>
<evidence type="ECO:0008006" key="3">
    <source>
        <dbReference type="Google" id="ProtNLM"/>
    </source>
</evidence>
<dbReference type="InterPro" id="IPR007396">
    <property type="entry name" value="TR_PAI2-type"/>
</dbReference>
<keyword evidence="2" id="KW-1185">Reference proteome</keyword>
<sequence>MQLKAGSSELRPPILRQFIRRNPLGILTTAIKSSSHPLLQSSHIPWILDVDDENSEVELGKLRGHIARQNPQAKTMIESLPPTPPDAKSAPEACLEDDVLVLFNGPVHHYITPQFYTDTKPSTGKVVPTWDYEAVQVYGTARIYFDTGSEEFKDFLTKQLSALSQHAETSIMGYGKDAKPEPWQVSDAPTGYIDIMKKNIIGIEIEIKSMAGRFKMSQEKPKGDRAGIINGFQHMESAIGTQMAGIVEQRANEFDALKEEKQKR</sequence>
<dbReference type="SUPFAM" id="SSF50475">
    <property type="entry name" value="FMN-binding split barrel"/>
    <property type="match status" value="1"/>
</dbReference>
<dbReference type="OrthoDB" id="2101473at2759"/>
<evidence type="ECO:0000313" key="1">
    <source>
        <dbReference type="EMBL" id="KIM99274.1"/>
    </source>
</evidence>
<dbReference type="EMBL" id="KN832879">
    <property type="protein sequence ID" value="KIM99274.1"/>
    <property type="molecule type" value="Genomic_DNA"/>
</dbReference>
<dbReference type="PANTHER" id="PTHR35802:SF1">
    <property type="entry name" value="PROTEASE SYNTHASE AND SPORULATION PROTEIN PAI 2"/>
    <property type="match status" value="1"/>
</dbReference>
<dbReference type="PANTHER" id="PTHR35802">
    <property type="entry name" value="PROTEASE SYNTHASE AND SPORULATION PROTEIN PAI 2"/>
    <property type="match status" value="1"/>
</dbReference>
<dbReference type="AlphaFoldDB" id="A0A0C3H7P2"/>
<dbReference type="Pfam" id="PF04299">
    <property type="entry name" value="FMN_bind_2"/>
    <property type="match status" value="1"/>
</dbReference>
<dbReference type="InterPro" id="IPR012349">
    <property type="entry name" value="Split_barrel_FMN-bd"/>
</dbReference>
<proteinExistence type="predicted"/>
<dbReference type="HOGENOM" id="CLU_065853_1_0_1"/>
<dbReference type="InParanoid" id="A0A0C3H7P2"/>
<name>A0A0C3H7P2_OIDMZ</name>